<proteinExistence type="predicted"/>
<evidence type="ECO:0000313" key="2">
    <source>
        <dbReference type="EMBL" id="PFH56561.1"/>
    </source>
</evidence>
<feature type="region of interest" description="Disordered" evidence="1">
    <location>
        <begin position="40"/>
        <end position="65"/>
    </location>
</feature>
<accession>A0A2A9P6E9</accession>
<evidence type="ECO:0000313" key="3">
    <source>
        <dbReference type="Proteomes" id="UP000037136"/>
    </source>
</evidence>
<dbReference type="Proteomes" id="UP000037136">
    <property type="component" value="Unassembled WGS sequence"/>
</dbReference>
<feature type="compositionally biased region" description="Polar residues" evidence="1">
    <location>
        <begin position="56"/>
        <end position="65"/>
    </location>
</feature>
<organism evidence="2 3">
    <name type="scientific">Ophiocordyceps unilateralis</name>
    <name type="common">Zombie-ant fungus</name>
    <name type="synonym">Torrubia unilateralis</name>
    <dbReference type="NCBI Taxonomy" id="268505"/>
    <lineage>
        <taxon>Eukaryota</taxon>
        <taxon>Fungi</taxon>
        <taxon>Dikarya</taxon>
        <taxon>Ascomycota</taxon>
        <taxon>Pezizomycotina</taxon>
        <taxon>Sordariomycetes</taxon>
        <taxon>Hypocreomycetidae</taxon>
        <taxon>Hypocreales</taxon>
        <taxon>Ophiocordycipitaceae</taxon>
        <taxon>Ophiocordyceps</taxon>
    </lineage>
</organism>
<keyword evidence="3" id="KW-1185">Reference proteome</keyword>
<comment type="caution">
    <text evidence="2">The sequence shown here is derived from an EMBL/GenBank/DDBJ whole genome shotgun (WGS) entry which is preliminary data.</text>
</comment>
<reference evidence="2 3" key="2">
    <citation type="journal article" date="2017" name="Sci. Rep.">
        <title>Ant-infecting Ophiocordyceps genomes reveal a high diversity of potential behavioral manipulation genes and a possible major role for enterotoxins.</title>
        <authorList>
            <person name="de Bekker C."/>
            <person name="Ohm R.A."/>
            <person name="Evans H.C."/>
            <person name="Brachmann A."/>
            <person name="Hughes D.P."/>
        </authorList>
    </citation>
    <scope>NUCLEOTIDE SEQUENCE [LARGE SCALE GENOMIC DNA]</scope>
    <source>
        <strain evidence="2 3">SC16a</strain>
    </source>
</reference>
<feature type="region of interest" description="Disordered" evidence="1">
    <location>
        <begin position="104"/>
        <end position="196"/>
    </location>
</feature>
<reference evidence="2 3" key="1">
    <citation type="journal article" date="2015" name="BMC Genomics">
        <title>Gene expression during zombie ant biting behavior reflects the complexity underlying fungal parasitic behavioral manipulation.</title>
        <authorList>
            <person name="de Bekker C."/>
            <person name="Ohm R.A."/>
            <person name="Loreto R.G."/>
            <person name="Sebastian A."/>
            <person name="Albert I."/>
            <person name="Merrow M."/>
            <person name="Brachmann A."/>
            <person name="Hughes D.P."/>
        </authorList>
    </citation>
    <scope>NUCLEOTIDE SEQUENCE [LARGE SCALE GENOMIC DNA]</scope>
    <source>
        <strain evidence="2 3">SC16a</strain>
    </source>
</reference>
<dbReference type="AlphaFoldDB" id="A0A2A9P6E9"/>
<evidence type="ECO:0000256" key="1">
    <source>
        <dbReference type="SAM" id="MobiDB-lite"/>
    </source>
</evidence>
<gene>
    <name evidence="2" type="ORF">XA68_16328</name>
</gene>
<feature type="region of interest" description="Disordered" evidence="1">
    <location>
        <begin position="1"/>
        <end position="25"/>
    </location>
</feature>
<protein>
    <submittedName>
        <fullName evidence="2">Uncharacterized protein</fullName>
    </submittedName>
</protein>
<dbReference type="EMBL" id="LAZP02000553">
    <property type="protein sequence ID" value="PFH56561.1"/>
    <property type="molecule type" value="Genomic_DNA"/>
</dbReference>
<sequence>MLHGRVLTVRRRDSEEESGASKFQQRGTVLSVARLTGMTATDGKTEIPRVPGPRNLSASPGFSSKRQPCGLVARTWAVANDKGRLTHQTGFLLALRSPTGVELGQALEGNGAGRADRLSPLSSRPRKDPPVPSPPPLLALPDEAKDTRGQRVINLDPQPAALQRAQDRVGSPRHASRRRWGRKDTAPFTPGGPAPR</sequence>
<name>A0A2A9P6E9_OPHUN</name>